<organism evidence="1">
    <name type="scientific">Aphanomyces invadans</name>
    <dbReference type="NCBI Taxonomy" id="157072"/>
    <lineage>
        <taxon>Eukaryota</taxon>
        <taxon>Sar</taxon>
        <taxon>Stramenopiles</taxon>
        <taxon>Oomycota</taxon>
        <taxon>Saprolegniomycetes</taxon>
        <taxon>Saprolegniales</taxon>
        <taxon>Verrucalvaceae</taxon>
        <taxon>Aphanomyces</taxon>
    </lineage>
</organism>
<dbReference type="AlphaFoldDB" id="A0A024TR90"/>
<sequence>MRLPLLDAEDGLQHAPSRVPLSLASASRLRMVQRLARAKRSRLSRRPTMPSPWTIAVKAARVAQMHLHHSLVQEPGQMALRRLLRLLAQHEWPRQHLVPRIALLPPPVEIMLTTSAYTTKKVRQFYLA</sequence>
<dbReference type="RefSeq" id="XP_008874933.1">
    <property type="nucleotide sequence ID" value="XM_008876711.1"/>
</dbReference>
<dbReference type="VEuPathDB" id="FungiDB:H310_10346"/>
<accession>A0A024TR90</accession>
<evidence type="ECO:0000313" key="1">
    <source>
        <dbReference type="EMBL" id="ETV96670.1"/>
    </source>
</evidence>
<proteinExistence type="predicted"/>
<dbReference type="GeneID" id="20087396"/>
<dbReference type="EMBL" id="KI913976">
    <property type="protein sequence ID" value="ETV96670.1"/>
    <property type="molecule type" value="Genomic_DNA"/>
</dbReference>
<gene>
    <name evidence="1" type="ORF">H310_10346</name>
</gene>
<protein>
    <submittedName>
        <fullName evidence="1">Uncharacterized protein</fullName>
    </submittedName>
</protein>
<reference evidence="1" key="1">
    <citation type="submission" date="2013-12" db="EMBL/GenBank/DDBJ databases">
        <title>The Genome Sequence of Aphanomyces invadans NJM9701.</title>
        <authorList>
            <consortium name="The Broad Institute Genomics Platform"/>
            <person name="Russ C."/>
            <person name="Tyler B."/>
            <person name="van West P."/>
            <person name="Dieguez-Uribeondo J."/>
            <person name="Young S.K."/>
            <person name="Zeng Q."/>
            <person name="Gargeya S."/>
            <person name="Fitzgerald M."/>
            <person name="Abouelleil A."/>
            <person name="Alvarado L."/>
            <person name="Chapman S.B."/>
            <person name="Gainer-Dewar J."/>
            <person name="Goldberg J."/>
            <person name="Griggs A."/>
            <person name="Gujja S."/>
            <person name="Hansen M."/>
            <person name="Howarth C."/>
            <person name="Imamovic A."/>
            <person name="Ireland A."/>
            <person name="Larimer J."/>
            <person name="McCowan C."/>
            <person name="Murphy C."/>
            <person name="Pearson M."/>
            <person name="Poon T.W."/>
            <person name="Priest M."/>
            <person name="Roberts A."/>
            <person name="Saif S."/>
            <person name="Shea T."/>
            <person name="Sykes S."/>
            <person name="Wortman J."/>
            <person name="Nusbaum C."/>
            <person name="Birren B."/>
        </authorList>
    </citation>
    <scope>NUCLEOTIDE SEQUENCE [LARGE SCALE GENOMIC DNA]</scope>
    <source>
        <strain evidence="1">NJM9701</strain>
    </source>
</reference>
<name>A0A024TR90_9STRA</name>